<feature type="transmembrane region" description="Helical" evidence="21">
    <location>
        <begin position="62"/>
        <end position="80"/>
    </location>
</feature>
<keyword evidence="4" id="KW-0132">Cell division</keyword>
<comment type="pathway">
    <text evidence="2">Cell wall biogenesis; peptidoglycan biosynthesis.</text>
</comment>
<accession>A0ABV8UHT6</accession>
<dbReference type="InterPro" id="IPR001182">
    <property type="entry name" value="FtsW/RodA"/>
</dbReference>
<sequence>MSLTFDRTDTSLLGRWWWTVDRWTLAALLLLMGIGCVLIITASPSVANRIGMETFGLVKRQLVWLPLALVVLFVASLATPRWVRRLSVVALLGSIFLLALTLVIGTEIKGATRWISFAGLSVQPAEFAKPFFAVTLAWVLATGKQEDFPGIMVASGLWLLVASLLALQPDVGQTAIITGIFLVQLFLAGLPMFWVLGLGIMAISAFMGAYFTMPHVTERVNAFLNPEAGDRYQIGRSLEAFMNGGLWGRGPGEGTIKQYLPDAHADFIFAVAGEELGLIACLIIVSLFAFIVLRGFARLLHEESLFVLLAATGLLVQFGFQALINMGSTLHLMPTKGMTLPFISYGGSSLVALALGMGMLLALTRRRAGTESEEP</sequence>
<keyword evidence="11 21" id="KW-0472">Membrane</keyword>
<comment type="subcellular location">
    <subcellularLocation>
        <location evidence="1">Cell membrane</location>
        <topology evidence="1">Multi-pass membrane protein</topology>
    </subcellularLocation>
</comment>
<comment type="similarity">
    <text evidence="16">Belongs to the SEDS family. FtsW subfamily.</text>
</comment>
<evidence type="ECO:0000256" key="19">
    <source>
        <dbReference type="ARBA" id="ARBA00044770"/>
    </source>
</evidence>
<evidence type="ECO:0000256" key="14">
    <source>
        <dbReference type="ARBA" id="ARBA00032370"/>
    </source>
</evidence>
<dbReference type="EC" id="2.4.99.28" evidence="19"/>
<feature type="transmembrane region" description="Helical" evidence="21">
    <location>
        <begin position="179"/>
        <end position="211"/>
    </location>
</feature>
<proteinExistence type="inferred from homology"/>
<dbReference type="InterPro" id="IPR013437">
    <property type="entry name" value="FtsW"/>
</dbReference>
<evidence type="ECO:0000256" key="8">
    <source>
        <dbReference type="ARBA" id="ARBA00022960"/>
    </source>
</evidence>
<evidence type="ECO:0000256" key="5">
    <source>
        <dbReference type="ARBA" id="ARBA00022676"/>
    </source>
</evidence>
<dbReference type="PANTHER" id="PTHR30474">
    <property type="entry name" value="CELL CYCLE PROTEIN"/>
    <property type="match status" value="1"/>
</dbReference>
<evidence type="ECO:0000256" key="15">
    <source>
        <dbReference type="ARBA" id="ARBA00033270"/>
    </source>
</evidence>
<dbReference type="PANTHER" id="PTHR30474:SF2">
    <property type="entry name" value="PEPTIDOGLYCAN GLYCOSYLTRANSFERASE FTSW-RELATED"/>
    <property type="match status" value="1"/>
</dbReference>
<keyword evidence="10 21" id="KW-1133">Transmembrane helix</keyword>
<name>A0ABV8UHT6_9PROT</name>
<evidence type="ECO:0000256" key="2">
    <source>
        <dbReference type="ARBA" id="ARBA00004752"/>
    </source>
</evidence>
<evidence type="ECO:0000256" key="21">
    <source>
        <dbReference type="SAM" id="Phobius"/>
    </source>
</evidence>
<organism evidence="22 23">
    <name type="scientific">Fodinicurvata halophila</name>
    <dbReference type="NCBI Taxonomy" id="1419723"/>
    <lineage>
        <taxon>Bacteria</taxon>
        <taxon>Pseudomonadati</taxon>
        <taxon>Pseudomonadota</taxon>
        <taxon>Alphaproteobacteria</taxon>
        <taxon>Rhodospirillales</taxon>
        <taxon>Rhodovibrionaceae</taxon>
        <taxon>Fodinicurvata</taxon>
    </lineage>
</organism>
<feature type="transmembrane region" description="Helical" evidence="21">
    <location>
        <begin position="149"/>
        <end position="167"/>
    </location>
</feature>
<evidence type="ECO:0000256" key="4">
    <source>
        <dbReference type="ARBA" id="ARBA00022618"/>
    </source>
</evidence>
<keyword evidence="5" id="KW-0328">Glycosyltransferase</keyword>
<feature type="transmembrane region" description="Helical" evidence="21">
    <location>
        <begin position="23"/>
        <end position="42"/>
    </location>
</feature>
<keyword evidence="13" id="KW-0961">Cell wall biogenesis/degradation</keyword>
<feature type="transmembrane region" description="Helical" evidence="21">
    <location>
        <begin position="267"/>
        <end position="293"/>
    </location>
</feature>
<evidence type="ECO:0000256" key="20">
    <source>
        <dbReference type="ARBA" id="ARBA00049902"/>
    </source>
</evidence>
<dbReference type="NCBIfam" id="TIGR02614">
    <property type="entry name" value="ftsW"/>
    <property type="match status" value="1"/>
</dbReference>
<evidence type="ECO:0000256" key="7">
    <source>
        <dbReference type="ARBA" id="ARBA00022692"/>
    </source>
</evidence>
<dbReference type="Proteomes" id="UP001595799">
    <property type="component" value="Unassembled WGS sequence"/>
</dbReference>
<dbReference type="EMBL" id="JBHSCW010000001">
    <property type="protein sequence ID" value="MFC4350023.1"/>
    <property type="molecule type" value="Genomic_DNA"/>
</dbReference>
<evidence type="ECO:0000313" key="22">
    <source>
        <dbReference type="EMBL" id="MFC4350023.1"/>
    </source>
</evidence>
<dbReference type="RefSeq" id="WP_382420067.1">
    <property type="nucleotide sequence ID" value="NZ_JBHSCW010000001.1"/>
</dbReference>
<evidence type="ECO:0000256" key="18">
    <source>
        <dbReference type="ARBA" id="ARBA00041418"/>
    </source>
</evidence>
<feature type="transmembrane region" description="Helical" evidence="21">
    <location>
        <begin position="86"/>
        <end position="106"/>
    </location>
</feature>
<evidence type="ECO:0000313" key="23">
    <source>
        <dbReference type="Proteomes" id="UP001595799"/>
    </source>
</evidence>
<evidence type="ECO:0000256" key="17">
    <source>
        <dbReference type="ARBA" id="ARBA00041185"/>
    </source>
</evidence>
<keyword evidence="8" id="KW-0133">Cell shape</keyword>
<evidence type="ECO:0000256" key="12">
    <source>
        <dbReference type="ARBA" id="ARBA00023306"/>
    </source>
</evidence>
<comment type="catalytic activity">
    <reaction evidence="20">
        <text>[GlcNAc-(1-&gt;4)-Mur2Ac(oyl-L-Ala-gamma-D-Glu-L-Lys-D-Ala-D-Ala)](n)-di-trans,octa-cis-undecaprenyl diphosphate + beta-D-GlcNAc-(1-&gt;4)-Mur2Ac(oyl-L-Ala-gamma-D-Glu-L-Lys-D-Ala-D-Ala)-di-trans,octa-cis-undecaprenyl diphosphate = [GlcNAc-(1-&gt;4)-Mur2Ac(oyl-L-Ala-gamma-D-Glu-L-Lys-D-Ala-D-Ala)](n+1)-di-trans,octa-cis-undecaprenyl diphosphate + di-trans,octa-cis-undecaprenyl diphosphate + H(+)</text>
        <dbReference type="Rhea" id="RHEA:23708"/>
        <dbReference type="Rhea" id="RHEA-COMP:9602"/>
        <dbReference type="Rhea" id="RHEA-COMP:9603"/>
        <dbReference type="ChEBI" id="CHEBI:15378"/>
        <dbReference type="ChEBI" id="CHEBI:58405"/>
        <dbReference type="ChEBI" id="CHEBI:60033"/>
        <dbReference type="ChEBI" id="CHEBI:78435"/>
        <dbReference type="EC" id="2.4.99.28"/>
    </reaction>
</comment>
<feature type="transmembrane region" description="Helical" evidence="21">
    <location>
        <begin position="305"/>
        <end position="324"/>
    </location>
</feature>
<comment type="caution">
    <text evidence="22">The sequence shown here is derived from an EMBL/GenBank/DDBJ whole genome shotgun (WGS) entry which is preliminary data.</text>
</comment>
<evidence type="ECO:0000256" key="1">
    <source>
        <dbReference type="ARBA" id="ARBA00004651"/>
    </source>
</evidence>
<evidence type="ECO:0000256" key="9">
    <source>
        <dbReference type="ARBA" id="ARBA00022984"/>
    </source>
</evidence>
<gene>
    <name evidence="22" type="primary">ftsW</name>
    <name evidence="22" type="ORF">ACFOW6_00555</name>
</gene>
<evidence type="ECO:0000256" key="13">
    <source>
        <dbReference type="ARBA" id="ARBA00023316"/>
    </source>
</evidence>
<keyword evidence="3" id="KW-1003">Cell membrane</keyword>
<feature type="transmembrane region" description="Helical" evidence="21">
    <location>
        <begin position="344"/>
        <end position="363"/>
    </location>
</feature>
<protein>
    <recommendedName>
        <fullName evidence="17">Probable peptidoglycan glycosyltransferase FtsW</fullName>
        <ecNumber evidence="19">2.4.99.28</ecNumber>
    </recommendedName>
    <alternativeName>
        <fullName evidence="18">Cell division protein FtsW</fullName>
    </alternativeName>
    <alternativeName>
        <fullName evidence="15">Cell wall polymerase</fullName>
    </alternativeName>
    <alternativeName>
        <fullName evidence="14">Peptidoglycan polymerase</fullName>
    </alternativeName>
</protein>
<evidence type="ECO:0000256" key="6">
    <source>
        <dbReference type="ARBA" id="ARBA00022679"/>
    </source>
</evidence>
<keyword evidence="9" id="KW-0573">Peptidoglycan synthesis</keyword>
<keyword evidence="6" id="KW-0808">Transferase</keyword>
<evidence type="ECO:0000256" key="10">
    <source>
        <dbReference type="ARBA" id="ARBA00022989"/>
    </source>
</evidence>
<evidence type="ECO:0000256" key="3">
    <source>
        <dbReference type="ARBA" id="ARBA00022475"/>
    </source>
</evidence>
<keyword evidence="7 21" id="KW-0812">Transmembrane</keyword>
<evidence type="ECO:0000256" key="16">
    <source>
        <dbReference type="ARBA" id="ARBA00038053"/>
    </source>
</evidence>
<keyword evidence="23" id="KW-1185">Reference proteome</keyword>
<reference evidence="23" key="1">
    <citation type="journal article" date="2019" name="Int. J. Syst. Evol. Microbiol.">
        <title>The Global Catalogue of Microorganisms (GCM) 10K type strain sequencing project: providing services to taxonomists for standard genome sequencing and annotation.</title>
        <authorList>
            <consortium name="The Broad Institute Genomics Platform"/>
            <consortium name="The Broad Institute Genome Sequencing Center for Infectious Disease"/>
            <person name="Wu L."/>
            <person name="Ma J."/>
        </authorList>
    </citation>
    <scope>NUCLEOTIDE SEQUENCE [LARGE SCALE GENOMIC DNA]</scope>
    <source>
        <strain evidence="23">CECT 8472</strain>
    </source>
</reference>
<evidence type="ECO:0000256" key="11">
    <source>
        <dbReference type="ARBA" id="ARBA00023136"/>
    </source>
</evidence>
<keyword evidence="12" id="KW-0131">Cell cycle</keyword>
<dbReference type="Pfam" id="PF01098">
    <property type="entry name" value="FTSW_RODA_SPOVE"/>
    <property type="match status" value="1"/>
</dbReference>